<dbReference type="GO" id="GO:0015031">
    <property type="term" value="P:protein transport"/>
    <property type="evidence" value="ECO:0007669"/>
    <property type="project" value="TreeGrafter"/>
</dbReference>
<dbReference type="Proteomes" id="UP000268162">
    <property type="component" value="Unassembled WGS sequence"/>
</dbReference>
<accession>A0A4P9ZV17</accession>
<evidence type="ECO:0000256" key="1">
    <source>
        <dbReference type="SAM" id="MobiDB-lite"/>
    </source>
</evidence>
<organism evidence="3 4">
    <name type="scientific">Dimargaris cristalligena</name>
    <dbReference type="NCBI Taxonomy" id="215637"/>
    <lineage>
        <taxon>Eukaryota</taxon>
        <taxon>Fungi</taxon>
        <taxon>Fungi incertae sedis</taxon>
        <taxon>Zoopagomycota</taxon>
        <taxon>Kickxellomycotina</taxon>
        <taxon>Dimargaritomycetes</taxon>
        <taxon>Dimargaritales</taxon>
        <taxon>Dimargaritaceae</taxon>
        <taxon>Dimargaris</taxon>
    </lineage>
</organism>
<protein>
    <recommendedName>
        <fullName evidence="2">Arrestin-like N-terminal domain-containing protein</fullName>
    </recommendedName>
</protein>
<keyword evidence="4" id="KW-1185">Reference proteome</keyword>
<dbReference type="InterPro" id="IPR014752">
    <property type="entry name" value="Arrestin-like_C"/>
</dbReference>
<dbReference type="SUPFAM" id="SSF81296">
    <property type="entry name" value="E set domains"/>
    <property type="match status" value="1"/>
</dbReference>
<feature type="domain" description="Arrestin-like N-terminal" evidence="2">
    <location>
        <begin position="14"/>
        <end position="108"/>
    </location>
</feature>
<dbReference type="EMBL" id="ML002497">
    <property type="protein sequence ID" value="RKP37424.1"/>
    <property type="molecule type" value="Genomic_DNA"/>
</dbReference>
<evidence type="ECO:0000313" key="3">
    <source>
        <dbReference type="EMBL" id="RKP37424.1"/>
    </source>
</evidence>
<dbReference type="PANTHER" id="PTHR11188:SF17">
    <property type="entry name" value="FI21816P1"/>
    <property type="match status" value="1"/>
</dbReference>
<dbReference type="AlphaFoldDB" id="A0A4P9ZV17"/>
<dbReference type="InterPro" id="IPR014756">
    <property type="entry name" value="Ig_E-set"/>
</dbReference>
<reference evidence="4" key="1">
    <citation type="journal article" date="2018" name="Nat. Microbiol.">
        <title>Leveraging single-cell genomics to expand the fungal tree of life.</title>
        <authorList>
            <person name="Ahrendt S.R."/>
            <person name="Quandt C.A."/>
            <person name="Ciobanu D."/>
            <person name="Clum A."/>
            <person name="Salamov A."/>
            <person name="Andreopoulos B."/>
            <person name="Cheng J.F."/>
            <person name="Woyke T."/>
            <person name="Pelin A."/>
            <person name="Henrissat B."/>
            <person name="Reynolds N.K."/>
            <person name="Benny G.L."/>
            <person name="Smith M.E."/>
            <person name="James T.Y."/>
            <person name="Grigoriev I.V."/>
        </authorList>
    </citation>
    <scope>NUCLEOTIDE SEQUENCE [LARGE SCALE GENOMIC DNA]</scope>
    <source>
        <strain evidence="4">RSA 468</strain>
    </source>
</reference>
<dbReference type="InterPro" id="IPR050357">
    <property type="entry name" value="Arrestin_domain-protein"/>
</dbReference>
<sequence>MIQPPVLEVSLLTGPDHIFHNNETITGAVKLKTYARFVARRIVLCFIGQEKVALSANSNGDRCLKKVYYQQELVVWGDQLGTYEKVINPGTHCFPFNCQLPLMNYPGSTSRSASADNTCPDFVIEYVFQAGVECRNAQVLSSVVPILYEPVLWPSVSFDRNSVVVAETEAHMAQGIVADQDGKEPSYQIKCVFSKREYQAGDLVQVELEISHKSGTVRVMEALCSLEETIECHLDGRAHSHHPGRKPVWNSRRNLGIDYPEPLDLPKPVPVVSPIKARRRAISNAATSLLAMRSPSGEQHSIPDKEPVNAFSSSSGSDRPYRCVARIRLPHDLRPLSAGHLSFRYDLIVDLKVPNGYFKRKSAKMVRATFPIHIATVDRKVAEMVASVRQSSKSNLSSSTLFHSSSPPAHLPDLPSVLQTPMVVANGLDHPYISRGKPYLSFSDDDPALWVPVTSAKIISLPDTPQATPPKTQSHIRQPSDHKQFILIGSNRSSTGDELTDDDCTVVNECTGYVSQYSQAYVL</sequence>
<name>A0A4P9ZV17_9FUNG</name>
<feature type="region of interest" description="Disordered" evidence="1">
    <location>
        <begin position="293"/>
        <end position="315"/>
    </location>
</feature>
<dbReference type="InterPro" id="IPR011021">
    <property type="entry name" value="Arrestin-like_N"/>
</dbReference>
<dbReference type="Gene3D" id="2.60.40.640">
    <property type="match status" value="1"/>
</dbReference>
<gene>
    <name evidence="3" type="ORF">BJ085DRAFT_34896</name>
</gene>
<dbReference type="Pfam" id="PF00339">
    <property type="entry name" value="Arrestin_N"/>
    <property type="match status" value="1"/>
</dbReference>
<evidence type="ECO:0000259" key="2">
    <source>
        <dbReference type="Pfam" id="PF00339"/>
    </source>
</evidence>
<dbReference type="GO" id="GO:0005737">
    <property type="term" value="C:cytoplasm"/>
    <property type="evidence" value="ECO:0007669"/>
    <property type="project" value="TreeGrafter"/>
</dbReference>
<proteinExistence type="predicted"/>
<evidence type="ECO:0000313" key="4">
    <source>
        <dbReference type="Proteomes" id="UP000268162"/>
    </source>
</evidence>
<dbReference type="PANTHER" id="PTHR11188">
    <property type="entry name" value="ARRESTIN DOMAIN CONTAINING PROTEIN"/>
    <property type="match status" value="1"/>
</dbReference>